<sequence length="289" mass="31527">MWSKIWAMRASLSALERYDRSAVAAAAQVMRHYSTSFSLATRLLSPQVRVDIRNLYAMVRTADEIVDAGLDPHDAAALLDAYEATVRHSPSQRFHTDPIVHAYALSARRCGFKDDHVAQFFSSMRSDLTRSTHTQESFEDYICGSAEVIGLLCVDAFFSGGPRPEGVDNGARRLGAAFQKINFLRDLHEDSAELGRSYFPSLPDPTRLDEEAKAAIIADIRTDLSEARTATALLPRGSRIGVAAATALFTELTDLLEATPAADIMETRVSVPAARKAILVSRAAAGALR</sequence>
<dbReference type="KEGG" id="csx:CSING_11000"/>
<proteinExistence type="predicted"/>
<dbReference type="GO" id="GO:0004311">
    <property type="term" value="F:geranylgeranyl diphosphate synthase activity"/>
    <property type="evidence" value="ECO:0007669"/>
    <property type="project" value="InterPro"/>
</dbReference>
<organism evidence="3 4">
    <name type="scientific">Corynebacterium singulare</name>
    <dbReference type="NCBI Taxonomy" id="161899"/>
    <lineage>
        <taxon>Bacteria</taxon>
        <taxon>Bacillati</taxon>
        <taxon>Actinomycetota</taxon>
        <taxon>Actinomycetes</taxon>
        <taxon>Mycobacteriales</taxon>
        <taxon>Corynebacteriaceae</taxon>
        <taxon>Corynebacterium</taxon>
    </lineage>
</organism>
<dbReference type="InterPro" id="IPR019845">
    <property type="entry name" value="Squalene/phytoene_synthase_CS"/>
</dbReference>
<dbReference type="Gene3D" id="1.10.600.10">
    <property type="entry name" value="Farnesyl Diphosphate Synthase"/>
    <property type="match status" value="1"/>
</dbReference>
<dbReference type="UniPathway" id="UPA00799"/>
<comment type="pathway">
    <text evidence="1">Carotenoid biosynthesis; phytoene biosynthesis.</text>
</comment>
<dbReference type="InterPro" id="IPR008949">
    <property type="entry name" value="Isoprenoid_synthase_dom_sf"/>
</dbReference>
<dbReference type="HOGENOM" id="CLU_037269_3_0_11"/>
<dbReference type="InterPro" id="IPR044843">
    <property type="entry name" value="Trans_IPPS_bact-type"/>
</dbReference>
<dbReference type="STRING" id="161899.CSING_11000"/>
<dbReference type="SFLD" id="SFLDS00005">
    <property type="entry name" value="Isoprenoid_Synthase_Type_I"/>
    <property type="match status" value="1"/>
</dbReference>
<dbReference type="SUPFAM" id="SSF48576">
    <property type="entry name" value="Terpenoid synthases"/>
    <property type="match status" value="1"/>
</dbReference>
<dbReference type="SFLD" id="SFLDG01018">
    <property type="entry name" value="Squalene/Phytoene_Synthase_Lik"/>
    <property type="match status" value="1"/>
</dbReference>
<dbReference type="InterPro" id="IPR002060">
    <property type="entry name" value="Squ/phyt_synthse"/>
</dbReference>
<dbReference type="PANTHER" id="PTHR31480">
    <property type="entry name" value="BIFUNCTIONAL LYCOPENE CYCLASE/PHYTOENE SYNTHASE"/>
    <property type="match status" value="1"/>
</dbReference>
<name>A0A0B6F3F0_9CORY</name>
<protein>
    <submittedName>
        <fullName evidence="3">Phytoene/squalene synthetase</fullName>
    </submittedName>
</protein>
<dbReference type="GO" id="GO:0008299">
    <property type="term" value="P:isoprenoid biosynthetic process"/>
    <property type="evidence" value="ECO:0007669"/>
    <property type="project" value="UniProtKB-ARBA"/>
</dbReference>
<dbReference type="Pfam" id="PF00494">
    <property type="entry name" value="SQS_PSY"/>
    <property type="match status" value="1"/>
</dbReference>
<evidence type="ECO:0000313" key="4">
    <source>
        <dbReference type="Proteomes" id="UP000031890"/>
    </source>
</evidence>
<accession>A0A0B6F3F0</accession>
<dbReference type="SFLD" id="SFLDG01212">
    <property type="entry name" value="Phytoene_synthase_like"/>
    <property type="match status" value="1"/>
</dbReference>
<dbReference type="PROSITE" id="PS01045">
    <property type="entry name" value="SQUALEN_PHYTOEN_SYN_2"/>
    <property type="match status" value="1"/>
</dbReference>
<evidence type="ECO:0000256" key="1">
    <source>
        <dbReference type="ARBA" id="ARBA00004684"/>
    </source>
</evidence>
<dbReference type="Proteomes" id="UP000031890">
    <property type="component" value="Chromosome"/>
</dbReference>
<evidence type="ECO:0000313" key="3">
    <source>
        <dbReference type="EMBL" id="AJI79704.1"/>
    </source>
</evidence>
<keyword evidence="2" id="KW-0808">Transferase</keyword>
<evidence type="ECO:0000256" key="2">
    <source>
        <dbReference type="ARBA" id="ARBA00022679"/>
    </source>
</evidence>
<reference evidence="3 4" key="1">
    <citation type="journal article" date="2015" name="Genome Announc.">
        <title>Complete Genome Sequence and Annotation of Corynebacterium singulare DSM 44357, Isolated from a Human Semen Specimen.</title>
        <authorList>
            <person name="Merten M."/>
            <person name="Brinkrolf K."/>
            <person name="Albersmeier A."/>
            <person name="Kutter Y."/>
            <person name="Ruckert C."/>
            <person name="Tauch A."/>
        </authorList>
    </citation>
    <scope>NUCLEOTIDE SEQUENCE [LARGE SCALE GENOMIC DNA]</scope>
    <source>
        <strain evidence="3">IBS B52218</strain>
    </source>
</reference>
<gene>
    <name evidence="3" type="primary">crtB</name>
    <name evidence="3" type="ORF">CSING_11000</name>
</gene>
<dbReference type="AlphaFoldDB" id="A0A0B6F3F0"/>
<dbReference type="EMBL" id="CP010827">
    <property type="protein sequence ID" value="AJI79704.1"/>
    <property type="molecule type" value="Genomic_DNA"/>
</dbReference>